<feature type="transmembrane region" description="Helical" evidence="1">
    <location>
        <begin position="12"/>
        <end position="36"/>
    </location>
</feature>
<protein>
    <submittedName>
        <fullName evidence="2">Uncharacterized protein</fullName>
    </submittedName>
</protein>
<organism evidence="2 3">
    <name type="scientific">Gigaspora rosea</name>
    <dbReference type="NCBI Taxonomy" id="44941"/>
    <lineage>
        <taxon>Eukaryota</taxon>
        <taxon>Fungi</taxon>
        <taxon>Fungi incertae sedis</taxon>
        <taxon>Mucoromycota</taxon>
        <taxon>Glomeromycotina</taxon>
        <taxon>Glomeromycetes</taxon>
        <taxon>Diversisporales</taxon>
        <taxon>Gigasporaceae</taxon>
        <taxon>Gigaspora</taxon>
    </lineage>
</organism>
<evidence type="ECO:0000313" key="3">
    <source>
        <dbReference type="Proteomes" id="UP000266673"/>
    </source>
</evidence>
<gene>
    <name evidence="2" type="ORF">C2G38_2109011</name>
</gene>
<keyword evidence="1" id="KW-1133">Transmembrane helix</keyword>
<evidence type="ECO:0000256" key="1">
    <source>
        <dbReference type="SAM" id="Phobius"/>
    </source>
</evidence>
<keyword evidence="3" id="KW-1185">Reference proteome</keyword>
<reference evidence="2 3" key="1">
    <citation type="submission" date="2018-06" db="EMBL/GenBank/DDBJ databases">
        <title>Comparative genomics reveals the genomic features of Rhizophagus irregularis, R. cerebriforme, R. diaphanum and Gigaspora rosea, and their symbiotic lifestyle signature.</title>
        <authorList>
            <person name="Morin E."/>
            <person name="San Clemente H."/>
            <person name="Chen E.C.H."/>
            <person name="De La Providencia I."/>
            <person name="Hainaut M."/>
            <person name="Kuo A."/>
            <person name="Kohler A."/>
            <person name="Murat C."/>
            <person name="Tang N."/>
            <person name="Roy S."/>
            <person name="Loubradou J."/>
            <person name="Henrissat B."/>
            <person name="Grigoriev I.V."/>
            <person name="Corradi N."/>
            <person name="Roux C."/>
            <person name="Martin F.M."/>
        </authorList>
    </citation>
    <scope>NUCLEOTIDE SEQUENCE [LARGE SCALE GENOMIC DNA]</scope>
    <source>
        <strain evidence="2 3">DAOM 194757</strain>
    </source>
</reference>
<accession>A0A397UGH7</accession>
<evidence type="ECO:0000313" key="2">
    <source>
        <dbReference type="EMBL" id="RIB09280.1"/>
    </source>
</evidence>
<dbReference type="Proteomes" id="UP000266673">
    <property type="component" value="Unassembled WGS sequence"/>
</dbReference>
<name>A0A397UGH7_9GLOM</name>
<proteinExistence type="predicted"/>
<dbReference type="EMBL" id="QKWP01001395">
    <property type="protein sequence ID" value="RIB09280.1"/>
    <property type="molecule type" value="Genomic_DNA"/>
</dbReference>
<comment type="caution">
    <text evidence="2">The sequence shown here is derived from an EMBL/GenBank/DDBJ whole genome shotgun (WGS) entry which is preliminary data.</text>
</comment>
<sequence>MCRDKNHITYIGLVFTISIIIIFTSHSYICALFILLNMQYLYYYIGYRHFLILTPRDQ</sequence>
<dbReference type="AlphaFoldDB" id="A0A397UGH7"/>
<keyword evidence="1" id="KW-0812">Transmembrane</keyword>
<keyword evidence="1" id="KW-0472">Membrane</keyword>